<keyword evidence="1" id="KW-0479">Metal-binding</keyword>
<name>A0A0G0IM76_9BACT</name>
<protein>
    <recommendedName>
        <fullName evidence="5">Ribulose-phosphate 3-epimerase</fullName>
    </recommendedName>
</protein>
<evidence type="ECO:0008006" key="5">
    <source>
        <dbReference type="Google" id="ProtNLM"/>
    </source>
</evidence>
<dbReference type="GO" id="GO:0016857">
    <property type="term" value="F:racemase and epimerase activity, acting on carbohydrates and derivatives"/>
    <property type="evidence" value="ECO:0007669"/>
    <property type="project" value="InterPro"/>
</dbReference>
<dbReference type="Pfam" id="PF00834">
    <property type="entry name" value="Ribul_P_3_epim"/>
    <property type="match status" value="1"/>
</dbReference>
<dbReference type="EMBL" id="LBSV01000009">
    <property type="protein sequence ID" value="KKQ25319.1"/>
    <property type="molecule type" value="Genomic_DNA"/>
</dbReference>
<dbReference type="InterPro" id="IPR011060">
    <property type="entry name" value="RibuloseP-bd_barrel"/>
</dbReference>
<dbReference type="GO" id="GO:0005975">
    <property type="term" value="P:carbohydrate metabolic process"/>
    <property type="evidence" value="ECO:0007669"/>
    <property type="project" value="InterPro"/>
</dbReference>
<comment type="caution">
    <text evidence="3">The sequence shown here is derived from an EMBL/GenBank/DDBJ whole genome shotgun (WGS) entry which is preliminary data.</text>
</comment>
<dbReference type="GO" id="GO:0046872">
    <property type="term" value="F:metal ion binding"/>
    <property type="evidence" value="ECO:0007669"/>
    <property type="project" value="UniProtKB-KW"/>
</dbReference>
<dbReference type="AlphaFoldDB" id="A0A0G0IM76"/>
<proteinExistence type="predicted"/>
<reference evidence="3 4" key="1">
    <citation type="journal article" date="2015" name="Nature">
        <title>rRNA introns, odd ribosomes, and small enigmatic genomes across a large radiation of phyla.</title>
        <authorList>
            <person name="Brown C.T."/>
            <person name="Hug L.A."/>
            <person name="Thomas B.C."/>
            <person name="Sharon I."/>
            <person name="Castelle C.J."/>
            <person name="Singh A."/>
            <person name="Wilkins M.J."/>
            <person name="Williams K.H."/>
            <person name="Banfield J.F."/>
        </authorList>
    </citation>
    <scope>NUCLEOTIDE SEQUENCE [LARGE SCALE GENOMIC DNA]</scope>
</reference>
<gene>
    <name evidence="3" type="ORF">US40_C0009G0025</name>
</gene>
<evidence type="ECO:0000256" key="1">
    <source>
        <dbReference type="ARBA" id="ARBA00022723"/>
    </source>
</evidence>
<dbReference type="InterPro" id="IPR000056">
    <property type="entry name" value="Ribul_P_3_epim-like"/>
</dbReference>
<dbReference type="Proteomes" id="UP000034917">
    <property type="component" value="Unassembled WGS sequence"/>
</dbReference>
<keyword evidence="2" id="KW-0413">Isomerase</keyword>
<sequence length="230" mass="26950">MKICPSILEYKAEDYFSTIKKLSPYYKYFQIDFADGVYVDNKTATLDEFLTFTGSVLTKDRSYLKETIFDFHLMVKDYETEIKKLEEIKNIINIKNVFIHYDLFPNYSLLTSHYSLFNIGLVLNPQDQVSDLATRYRLRAIPCIQIMSIVPGAQGKPFIPETLNKVEQLRMLGYRKEIFLDGAVNDKTLPYINSLKYRPDYLCPGSFLAKSPDEQLKKRVDYLLEFNYED</sequence>
<evidence type="ECO:0000313" key="4">
    <source>
        <dbReference type="Proteomes" id="UP000034917"/>
    </source>
</evidence>
<evidence type="ECO:0000256" key="2">
    <source>
        <dbReference type="ARBA" id="ARBA00023235"/>
    </source>
</evidence>
<evidence type="ECO:0000313" key="3">
    <source>
        <dbReference type="EMBL" id="KKQ25319.1"/>
    </source>
</evidence>
<dbReference type="PANTHER" id="PTHR11749">
    <property type="entry name" value="RIBULOSE-5-PHOSPHATE-3-EPIMERASE"/>
    <property type="match status" value="1"/>
</dbReference>
<dbReference type="SUPFAM" id="SSF51366">
    <property type="entry name" value="Ribulose-phoshate binding barrel"/>
    <property type="match status" value="1"/>
</dbReference>
<organism evidence="3 4">
    <name type="scientific">Candidatus Roizmanbacteria bacterium GW2011_GWC2_37_13</name>
    <dbReference type="NCBI Taxonomy" id="1618486"/>
    <lineage>
        <taxon>Bacteria</taxon>
        <taxon>Candidatus Roizmaniibacteriota</taxon>
    </lineage>
</organism>
<dbReference type="Gene3D" id="3.20.20.70">
    <property type="entry name" value="Aldolase class I"/>
    <property type="match status" value="1"/>
</dbReference>
<accession>A0A0G0IM76</accession>
<dbReference type="InterPro" id="IPR013785">
    <property type="entry name" value="Aldolase_TIM"/>
</dbReference>